<evidence type="ECO:0000256" key="1">
    <source>
        <dbReference type="ARBA" id="ARBA00001968"/>
    </source>
</evidence>
<organism evidence="7">
    <name type="scientific">marine metagenome</name>
    <dbReference type="NCBI Taxonomy" id="408172"/>
    <lineage>
        <taxon>unclassified sequences</taxon>
        <taxon>metagenomes</taxon>
        <taxon>ecological metagenomes</taxon>
    </lineage>
</organism>
<dbReference type="GO" id="GO:0032790">
    <property type="term" value="P:ribosome disassembly"/>
    <property type="evidence" value="ECO:0007669"/>
    <property type="project" value="TreeGrafter"/>
</dbReference>
<dbReference type="InterPro" id="IPR005142">
    <property type="entry name" value="eRF1_3"/>
</dbReference>
<gene>
    <name evidence="7" type="ORF">METZ01_LOCUS321943</name>
</gene>
<feature type="non-terminal residue" evidence="7">
    <location>
        <position position="322"/>
    </location>
</feature>
<dbReference type="GO" id="GO:0071025">
    <property type="term" value="P:RNA surveillance"/>
    <property type="evidence" value="ECO:0007669"/>
    <property type="project" value="InterPro"/>
</dbReference>
<dbReference type="GO" id="GO:0070481">
    <property type="term" value="P:nuclear-transcribed mRNA catabolic process, non-stop decay"/>
    <property type="evidence" value="ECO:0007669"/>
    <property type="project" value="InterPro"/>
</dbReference>
<dbReference type="AlphaFoldDB" id="A0A382P6P5"/>
<dbReference type="GO" id="GO:0070966">
    <property type="term" value="P:nuclear-transcribed mRNA catabolic process, no-go decay"/>
    <property type="evidence" value="ECO:0007669"/>
    <property type="project" value="InterPro"/>
</dbReference>
<dbReference type="Pfam" id="PF26356">
    <property type="entry name" value="Pelota_N"/>
    <property type="match status" value="1"/>
</dbReference>
<evidence type="ECO:0000313" key="7">
    <source>
        <dbReference type="EMBL" id="SVC69089.1"/>
    </source>
</evidence>
<evidence type="ECO:0000256" key="2">
    <source>
        <dbReference type="ARBA" id="ARBA00004496"/>
    </source>
</evidence>
<dbReference type="GO" id="GO:0070651">
    <property type="term" value="P:nonfunctional rRNA decay"/>
    <property type="evidence" value="ECO:0007669"/>
    <property type="project" value="TreeGrafter"/>
</dbReference>
<evidence type="ECO:0000256" key="4">
    <source>
        <dbReference type="ARBA" id="ARBA00022490"/>
    </source>
</evidence>
<dbReference type="SMART" id="SM01194">
    <property type="entry name" value="eRF1_1"/>
    <property type="match status" value="1"/>
</dbReference>
<accession>A0A382P6P5</accession>
<dbReference type="GO" id="GO:0005737">
    <property type="term" value="C:cytoplasm"/>
    <property type="evidence" value="ECO:0007669"/>
    <property type="project" value="UniProtKB-SubCell"/>
</dbReference>
<comment type="cofactor">
    <cofactor evidence="1">
        <name>a divalent metal cation</name>
        <dbReference type="ChEBI" id="CHEBI:60240"/>
    </cofactor>
</comment>
<protein>
    <recommendedName>
        <fullName evidence="6">eRF1/Pelota-like N-terminal domain-containing protein</fullName>
    </recommendedName>
</protein>
<dbReference type="Pfam" id="PF03465">
    <property type="entry name" value="eRF1_3"/>
    <property type="match status" value="1"/>
</dbReference>
<dbReference type="SUPFAM" id="SSF53137">
    <property type="entry name" value="Translational machinery components"/>
    <property type="match status" value="1"/>
</dbReference>
<dbReference type="Gene3D" id="3.30.420.60">
    <property type="entry name" value="eRF1 domain 2"/>
    <property type="match status" value="1"/>
</dbReference>
<evidence type="ECO:0000256" key="5">
    <source>
        <dbReference type="ARBA" id="ARBA00022723"/>
    </source>
</evidence>
<dbReference type="InterPro" id="IPR029064">
    <property type="entry name" value="Ribosomal_eL30-like_sf"/>
</dbReference>
<dbReference type="SUPFAM" id="SSF55315">
    <property type="entry name" value="L30e-like"/>
    <property type="match status" value="1"/>
</dbReference>
<dbReference type="InterPro" id="IPR038069">
    <property type="entry name" value="Pelota/DOM34_N"/>
</dbReference>
<comment type="similarity">
    <text evidence="3">Belongs to the eukaryotic release factor 1 family. Pelota subfamily.</text>
</comment>
<dbReference type="Gene3D" id="2.30.30.870">
    <property type="entry name" value="Pelota, domain A"/>
    <property type="match status" value="1"/>
</dbReference>
<evidence type="ECO:0000259" key="6">
    <source>
        <dbReference type="SMART" id="SM01194"/>
    </source>
</evidence>
<dbReference type="EMBL" id="UINC01105274">
    <property type="protein sequence ID" value="SVC69089.1"/>
    <property type="molecule type" value="Genomic_DNA"/>
</dbReference>
<proteinExistence type="inferred from homology"/>
<dbReference type="SUPFAM" id="SSF159065">
    <property type="entry name" value="Dom34/Pelota N-terminal domain-like"/>
    <property type="match status" value="1"/>
</dbReference>
<dbReference type="Gene3D" id="3.30.1330.30">
    <property type="match status" value="1"/>
</dbReference>
<dbReference type="InterPro" id="IPR058547">
    <property type="entry name" value="Pelota_N"/>
</dbReference>
<reference evidence="7" key="1">
    <citation type="submission" date="2018-05" db="EMBL/GenBank/DDBJ databases">
        <authorList>
            <person name="Lanie J.A."/>
            <person name="Ng W.-L."/>
            <person name="Kazmierczak K.M."/>
            <person name="Andrzejewski T.M."/>
            <person name="Davidsen T.M."/>
            <person name="Wayne K.J."/>
            <person name="Tettelin H."/>
            <person name="Glass J.I."/>
            <person name="Rusch D."/>
            <person name="Podicherti R."/>
            <person name="Tsui H.-C.T."/>
            <person name="Winkler M.E."/>
        </authorList>
    </citation>
    <scope>NUCLEOTIDE SEQUENCE</scope>
</reference>
<keyword evidence="5" id="KW-0479">Metal-binding</keyword>
<name>A0A382P6P5_9ZZZZ</name>
<dbReference type="InterPro" id="IPR042226">
    <property type="entry name" value="eFR1_2_sf"/>
</dbReference>
<dbReference type="GO" id="GO:0046872">
    <property type="term" value="F:metal ion binding"/>
    <property type="evidence" value="ECO:0007669"/>
    <property type="project" value="UniProtKB-KW"/>
</dbReference>
<dbReference type="PANTHER" id="PTHR10853:SF0">
    <property type="entry name" value="PROTEIN PELOTA HOMOLOG"/>
    <property type="match status" value="1"/>
</dbReference>
<dbReference type="InterPro" id="IPR004405">
    <property type="entry name" value="TF_pelota"/>
</dbReference>
<evidence type="ECO:0000256" key="3">
    <source>
        <dbReference type="ARBA" id="ARBA00009504"/>
    </source>
</evidence>
<sequence>MKYKRRDNNVYHIRLENEDDLYHLNLLLDEGDQIRALTERRETAQSDRIRKERGKKQKMKLTIDVKTLEYQSFGQRFRCHGVISVGENNQGLHHTLILEPGDSFDIKKLVWLKHHKERMKKAAEPIVTATAIAIESDSIVIAELRTYGIRELKTLNRAGSGKSTGGEELNDFYVRAVKQIVKVHVENSVIVIIGPGFLKEDFADVGKSKASEIFSGCVIENSGQGGMAGIHEAIGRGDLPKAVAQIKIQEEMAAVERLKEAIAKDLGTYGKNEVKNAVEKGAAEIILMISDKTKEEEEWELLEVAEKNRTEVIEVSALHHGG</sequence>
<keyword evidence="4" id="KW-0963">Cytoplasm</keyword>
<dbReference type="PANTHER" id="PTHR10853">
    <property type="entry name" value="PELOTA"/>
    <property type="match status" value="1"/>
</dbReference>
<feature type="domain" description="eRF1/Pelota-like N-terminal" evidence="6">
    <location>
        <begin position="1"/>
        <end position="124"/>
    </location>
</feature>
<dbReference type="InterPro" id="IPR005140">
    <property type="entry name" value="eRF1_Pelota-like_N"/>
</dbReference>
<comment type="subcellular location">
    <subcellularLocation>
        <location evidence="2">Cytoplasm</location>
    </subcellularLocation>
</comment>